<keyword evidence="3" id="KW-1185">Reference proteome</keyword>
<gene>
    <name evidence="2" type="ORF">EC957_008403</name>
</gene>
<feature type="chain" id="PRO_5040122494" description="Ricin B lectin domain-containing protein" evidence="1">
    <location>
        <begin position="20"/>
        <end position="182"/>
    </location>
</feature>
<organism evidence="2 3">
    <name type="scientific">Mortierella hygrophila</name>
    <dbReference type="NCBI Taxonomy" id="979708"/>
    <lineage>
        <taxon>Eukaryota</taxon>
        <taxon>Fungi</taxon>
        <taxon>Fungi incertae sedis</taxon>
        <taxon>Mucoromycota</taxon>
        <taxon>Mortierellomycotina</taxon>
        <taxon>Mortierellomycetes</taxon>
        <taxon>Mortierellales</taxon>
        <taxon>Mortierellaceae</taxon>
        <taxon>Mortierella</taxon>
    </lineage>
</organism>
<accession>A0A9P6EXT8</accession>
<sequence length="182" mass="20389">MKYPTILFILSLAIHTCVAASRLSNGIYTIRSSQGSYLVDNKATPGGLVESSRDITVTPSPSAQWTVVQNKAASNPNLFSIQNRQSKLFLSLDRSTDTKRNPYRNDEPVRMQREYQDWYLDTTATAGYYNIESPVMGHQEKAYAIKSPDEDNSDQGEDRGLTLKDVGELLSTNQGWLFEAVE</sequence>
<dbReference type="EMBL" id="JAAAXW010000416">
    <property type="protein sequence ID" value="KAF9537350.1"/>
    <property type="molecule type" value="Genomic_DNA"/>
</dbReference>
<comment type="caution">
    <text evidence="2">The sequence shown here is derived from an EMBL/GenBank/DDBJ whole genome shotgun (WGS) entry which is preliminary data.</text>
</comment>
<feature type="signal peptide" evidence="1">
    <location>
        <begin position="1"/>
        <end position="19"/>
    </location>
</feature>
<evidence type="ECO:0000313" key="3">
    <source>
        <dbReference type="Proteomes" id="UP000723463"/>
    </source>
</evidence>
<evidence type="ECO:0008006" key="4">
    <source>
        <dbReference type="Google" id="ProtNLM"/>
    </source>
</evidence>
<dbReference type="AlphaFoldDB" id="A0A9P6EXT8"/>
<dbReference type="Proteomes" id="UP000723463">
    <property type="component" value="Unassembled WGS sequence"/>
</dbReference>
<keyword evidence="1" id="KW-0732">Signal</keyword>
<protein>
    <recommendedName>
        <fullName evidence="4">Ricin B lectin domain-containing protein</fullName>
    </recommendedName>
</protein>
<evidence type="ECO:0000313" key="2">
    <source>
        <dbReference type="EMBL" id="KAF9537350.1"/>
    </source>
</evidence>
<name>A0A9P6EXT8_9FUNG</name>
<reference evidence="2" key="1">
    <citation type="journal article" date="2020" name="Fungal Divers.">
        <title>Resolving the Mortierellaceae phylogeny through synthesis of multi-gene phylogenetics and phylogenomics.</title>
        <authorList>
            <person name="Vandepol N."/>
            <person name="Liber J."/>
            <person name="Desiro A."/>
            <person name="Na H."/>
            <person name="Kennedy M."/>
            <person name="Barry K."/>
            <person name="Grigoriev I.V."/>
            <person name="Miller A.N."/>
            <person name="O'Donnell K."/>
            <person name="Stajich J.E."/>
            <person name="Bonito G."/>
        </authorList>
    </citation>
    <scope>NUCLEOTIDE SEQUENCE</scope>
    <source>
        <strain evidence="2">NRRL 2591</strain>
    </source>
</reference>
<proteinExistence type="predicted"/>
<evidence type="ECO:0000256" key="1">
    <source>
        <dbReference type="SAM" id="SignalP"/>
    </source>
</evidence>
<dbReference type="Gene3D" id="2.80.10.50">
    <property type="match status" value="1"/>
</dbReference>